<organism evidence="3 4">
    <name type="scientific">Streptomyces humicola</name>
    <dbReference type="NCBI Taxonomy" id="2953240"/>
    <lineage>
        <taxon>Bacteria</taxon>
        <taxon>Bacillati</taxon>
        <taxon>Actinomycetota</taxon>
        <taxon>Actinomycetes</taxon>
        <taxon>Kitasatosporales</taxon>
        <taxon>Streptomycetaceae</taxon>
        <taxon>Streptomyces</taxon>
    </lineage>
</organism>
<evidence type="ECO:0000313" key="3">
    <source>
        <dbReference type="EMBL" id="MCQ4084748.1"/>
    </source>
</evidence>
<proteinExistence type="predicted"/>
<evidence type="ECO:0000256" key="2">
    <source>
        <dbReference type="SAM" id="Phobius"/>
    </source>
</evidence>
<feature type="transmembrane region" description="Helical" evidence="2">
    <location>
        <begin position="287"/>
        <end position="307"/>
    </location>
</feature>
<keyword evidence="2" id="KW-0472">Membrane</keyword>
<dbReference type="InterPro" id="IPR021424">
    <property type="entry name" value="PorA"/>
</dbReference>
<accession>A0ABT1Q4A3</accession>
<feature type="region of interest" description="Disordered" evidence="1">
    <location>
        <begin position="313"/>
        <end position="334"/>
    </location>
</feature>
<evidence type="ECO:0000256" key="1">
    <source>
        <dbReference type="SAM" id="MobiDB-lite"/>
    </source>
</evidence>
<protein>
    <submittedName>
        <fullName evidence="3">DUF3068 domain-containing protein</fullName>
    </submittedName>
</protein>
<keyword evidence="2" id="KW-0812">Transmembrane</keyword>
<evidence type="ECO:0000313" key="4">
    <source>
        <dbReference type="Proteomes" id="UP001057702"/>
    </source>
</evidence>
<comment type="caution">
    <text evidence="3">The sequence shown here is derived from an EMBL/GenBank/DDBJ whole genome shotgun (WGS) entry which is preliminary data.</text>
</comment>
<name>A0ABT1Q4A3_9ACTN</name>
<dbReference type="RefSeq" id="WP_255923827.1">
    <property type="nucleotide sequence ID" value="NZ_JANFNG010000041.1"/>
</dbReference>
<reference evidence="3" key="1">
    <citation type="submission" date="2022-06" db="EMBL/GenBank/DDBJ databases">
        <title>Draft genome sequence of Streptomyces sp. RB6PN25 isolated from peat swamp forest in Thailand.</title>
        <authorList>
            <person name="Duangmal K."/>
            <person name="Klaysubun C."/>
        </authorList>
    </citation>
    <scope>NUCLEOTIDE SEQUENCE</scope>
    <source>
        <strain evidence="3">RB6PN25</strain>
    </source>
</reference>
<keyword evidence="4" id="KW-1185">Reference proteome</keyword>
<keyword evidence="2" id="KW-1133">Transmembrane helix</keyword>
<sequence>MHGRRIVAFLVLGLGIFLLVLGPMLRWFVLPRVQVAPYDMDFTDISSGPGTYLDPATGKTESGTLTATRHALGDVAEGKRVGKAVWDISIRLDTPQTIHLPDARQAFNLSVHRWVFDRHTTTSSPCCGGDTGMGADAYLKYPFNTGHHSYRVWDSTAGKAFRADYTGTRTLYGRTFNQYTMIVPPTPIGTIQVPPAVVGQPTRKDGSLITVEEWYHNPAAVNLVDPLTGAPVGGSSHQIVTLRLPGGSKDLATALDVQLQATDATEKALVDKFAGKHDGLALLTGPVPYGMAGLGALGVAAGCVLLLRGRPGAPRHRQATGPAPEPAPAGGALR</sequence>
<dbReference type="Proteomes" id="UP001057702">
    <property type="component" value="Unassembled WGS sequence"/>
</dbReference>
<gene>
    <name evidence="3" type="ORF">NGB36_30295</name>
</gene>
<dbReference type="Pfam" id="PF11271">
    <property type="entry name" value="PorA"/>
    <property type="match status" value="1"/>
</dbReference>
<dbReference type="EMBL" id="JANFNG010000041">
    <property type="protein sequence ID" value="MCQ4084748.1"/>
    <property type="molecule type" value="Genomic_DNA"/>
</dbReference>